<dbReference type="Proteomes" id="UP001168821">
    <property type="component" value="Unassembled WGS sequence"/>
</dbReference>
<name>A0AA38MDV5_9CUCU</name>
<proteinExistence type="predicted"/>
<dbReference type="AlphaFoldDB" id="A0AA38MDV5"/>
<accession>A0AA38MDV5</accession>
<reference evidence="2" key="1">
    <citation type="journal article" date="2023" name="G3 (Bethesda)">
        <title>Whole genome assemblies of Zophobas morio and Tenebrio molitor.</title>
        <authorList>
            <person name="Kaur S."/>
            <person name="Stinson S.A."/>
            <person name="diCenzo G.C."/>
        </authorList>
    </citation>
    <scope>NUCLEOTIDE SEQUENCE</scope>
    <source>
        <strain evidence="2">QUZm001</strain>
    </source>
</reference>
<evidence type="ECO:0000313" key="2">
    <source>
        <dbReference type="EMBL" id="KAJ3652673.1"/>
    </source>
</evidence>
<keyword evidence="1" id="KW-0732">Signal</keyword>
<evidence type="ECO:0000313" key="3">
    <source>
        <dbReference type="Proteomes" id="UP001168821"/>
    </source>
</evidence>
<protein>
    <submittedName>
        <fullName evidence="2">Uncharacterized protein</fullName>
    </submittedName>
</protein>
<sequence>MHVIGITLITLATSVFGAAVINNKQTLEEKCKFTFRSENVVILDWHIQNKTDSKATSQYQSKIESYGRYQTVSYYVIPKNNTLHININGETVKTFYNVIIDSARVILNTPANETIEISSKDEKTCMRVCRPKCVLLEENKENAFSESPNSNSGSSAASIVAHLAISVAAYLLIRY</sequence>
<feature type="signal peptide" evidence="1">
    <location>
        <begin position="1"/>
        <end position="17"/>
    </location>
</feature>
<dbReference type="EMBL" id="JALNTZ010000005">
    <property type="protein sequence ID" value="KAJ3652673.1"/>
    <property type="molecule type" value="Genomic_DNA"/>
</dbReference>
<organism evidence="2 3">
    <name type="scientific">Zophobas morio</name>
    <dbReference type="NCBI Taxonomy" id="2755281"/>
    <lineage>
        <taxon>Eukaryota</taxon>
        <taxon>Metazoa</taxon>
        <taxon>Ecdysozoa</taxon>
        <taxon>Arthropoda</taxon>
        <taxon>Hexapoda</taxon>
        <taxon>Insecta</taxon>
        <taxon>Pterygota</taxon>
        <taxon>Neoptera</taxon>
        <taxon>Endopterygota</taxon>
        <taxon>Coleoptera</taxon>
        <taxon>Polyphaga</taxon>
        <taxon>Cucujiformia</taxon>
        <taxon>Tenebrionidae</taxon>
        <taxon>Zophobas</taxon>
    </lineage>
</organism>
<gene>
    <name evidence="2" type="ORF">Zmor_018618</name>
</gene>
<evidence type="ECO:0000256" key="1">
    <source>
        <dbReference type="SAM" id="SignalP"/>
    </source>
</evidence>
<keyword evidence="3" id="KW-1185">Reference proteome</keyword>
<feature type="chain" id="PRO_5041247767" evidence="1">
    <location>
        <begin position="18"/>
        <end position="175"/>
    </location>
</feature>
<comment type="caution">
    <text evidence="2">The sequence shown here is derived from an EMBL/GenBank/DDBJ whole genome shotgun (WGS) entry which is preliminary data.</text>
</comment>